<feature type="compositionally biased region" description="Polar residues" evidence="2">
    <location>
        <begin position="205"/>
        <end position="228"/>
    </location>
</feature>
<evidence type="ECO:0000313" key="3">
    <source>
        <dbReference type="EMBL" id="KAG9391033.1"/>
    </source>
</evidence>
<keyword evidence="1" id="KW-0175">Coiled coil</keyword>
<organism evidence="3 4">
    <name type="scientific">Carpediemonas membranifera</name>
    <dbReference type="NCBI Taxonomy" id="201153"/>
    <lineage>
        <taxon>Eukaryota</taxon>
        <taxon>Metamonada</taxon>
        <taxon>Carpediemonas-like organisms</taxon>
        <taxon>Carpediemonas</taxon>
    </lineage>
</organism>
<dbReference type="EMBL" id="JAHDYR010000062">
    <property type="protein sequence ID" value="KAG9391033.1"/>
    <property type="molecule type" value="Genomic_DNA"/>
</dbReference>
<feature type="region of interest" description="Disordered" evidence="2">
    <location>
        <begin position="136"/>
        <end position="169"/>
    </location>
</feature>
<protein>
    <submittedName>
        <fullName evidence="3">Uncharacterized protein</fullName>
    </submittedName>
</protein>
<reference evidence="3" key="1">
    <citation type="submission" date="2021-05" db="EMBL/GenBank/DDBJ databases">
        <title>A free-living protist that lacks canonical eukaryotic 1 DNA replication and segregation systems.</title>
        <authorList>
            <person name="Salas-Leiva D.E."/>
            <person name="Tromer E.C."/>
            <person name="Curtis B.A."/>
            <person name="Jerlstrom-Hultqvist J."/>
            <person name="Kolisko M."/>
            <person name="Yi Z."/>
            <person name="Salas-Leiva J.S."/>
            <person name="Gallot-Lavallee L."/>
            <person name="Kops G.J.P.L."/>
            <person name="Archibald J.M."/>
            <person name="Simpson A.G.B."/>
            <person name="Roger A.J."/>
        </authorList>
    </citation>
    <scope>NUCLEOTIDE SEQUENCE</scope>
    <source>
        <strain evidence="3">BICM</strain>
    </source>
</reference>
<sequence length="228" mass="25094">MSESEVVDSKRVNEVANDARIDALNARYIAQLGEMEAIRERCQQLDKANKELHRQLAEMKSTQGSIIADLEAVIRRKDAEIKFQQETVQDAVNRAERAQQAVYKWQQVDRERRRDLERAQSQLLDESETLAAATASSFGTPQHDGPLTKAGLQQAGLRPSPGLVRSMSMASSSAWSSSSIGRLEKLRTQVGSMVGHVGSPLSPAMRQSVSLKQPKTPGKSQLNRAGLS</sequence>
<evidence type="ECO:0000256" key="1">
    <source>
        <dbReference type="SAM" id="Coils"/>
    </source>
</evidence>
<evidence type="ECO:0000313" key="4">
    <source>
        <dbReference type="Proteomes" id="UP000717585"/>
    </source>
</evidence>
<feature type="coiled-coil region" evidence="1">
    <location>
        <begin position="35"/>
        <end position="101"/>
    </location>
</feature>
<feature type="region of interest" description="Disordered" evidence="2">
    <location>
        <begin position="194"/>
        <end position="228"/>
    </location>
</feature>
<keyword evidence="4" id="KW-1185">Reference proteome</keyword>
<gene>
    <name evidence="3" type="ORF">J8273_7307</name>
</gene>
<comment type="caution">
    <text evidence="3">The sequence shown here is derived from an EMBL/GenBank/DDBJ whole genome shotgun (WGS) entry which is preliminary data.</text>
</comment>
<dbReference type="Proteomes" id="UP000717585">
    <property type="component" value="Unassembled WGS sequence"/>
</dbReference>
<accession>A0A8J6AQH4</accession>
<evidence type="ECO:0000256" key="2">
    <source>
        <dbReference type="SAM" id="MobiDB-lite"/>
    </source>
</evidence>
<proteinExistence type="predicted"/>
<name>A0A8J6AQH4_9EUKA</name>
<dbReference type="AlphaFoldDB" id="A0A8J6AQH4"/>